<evidence type="ECO:0000256" key="5">
    <source>
        <dbReference type="RuleBase" id="RU363014"/>
    </source>
</evidence>
<dbReference type="InterPro" id="IPR036020">
    <property type="entry name" value="WW_dom_sf"/>
</dbReference>
<dbReference type="InterPro" id="IPR001202">
    <property type="entry name" value="WW_dom"/>
</dbReference>
<organism evidence="9 10">
    <name type="scientific">Myxozyma melibiosi</name>
    <dbReference type="NCBI Taxonomy" id="54550"/>
    <lineage>
        <taxon>Eukaryota</taxon>
        <taxon>Fungi</taxon>
        <taxon>Dikarya</taxon>
        <taxon>Ascomycota</taxon>
        <taxon>Saccharomycotina</taxon>
        <taxon>Lipomycetes</taxon>
        <taxon>Lipomycetales</taxon>
        <taxon>Lipomycetaceae</taxon>
        <taxon>Myxozyma</taxon>
    </lineage>
</organism>
<dbReference type="CDD" id="cd00201">
    <property type="entry name" value="WW"/>
    <property type="match status" value="1"/>
</dbReference>
<dbReference type="EMBL" id="JBBJBU010000001">
    <property type="protein sequence ID" value="KAK7208506.1"/>
    <property type="molecule type" value="Genomic_DNA"/>
</dbReference>
<feature type="compositionally biased region" description="Polar residues" evidence="6">
    <location>
        <begin position="1"/>
        <end position="19"/>
    </location>
</feature>
<dbReference type="EC" id="5.2.1.8" evidence="5"/>
<keyword evidence="2 4" id="KW-0697">Rotamase</keyword>
<evidence type="ECO:0000313" key="10">
    <source>
        <dbReference type="Proteomes" id="UP001498771"/>
    </source>
</evidence>
<proteinExistence type="predicted"/>
<dbReference type="GeneID" id="90037423"/>
<comment type="caution">
    <text evidence="9">The sequence shown here is derived from an EMBL/GenBank/DDBJ whole genome shotgun (WGS) entry which is preliminary data.</text>
</comment>
<keyword evidence="10" id="KW-1185">Reference proteome</keyword>
<dbReference type="PANTHER" id="PTHR10657">
    <property type="entry name" value="PEPTIDYL-PROLYL CIS-TRANS ISOMERASE"/>
    <property type="match status" value="1"/>
</dbReference>
<dbReference type="Pfam" id="PF00639">
    <property type="entry name" value="Rotamase"/>
    <property type="match status" value="1"/>
</dbReference>
<dbReference type="Gene3D" id="2.20.70.10">
    <property type="match status" value="1"/>
</dbReference>
<gene>
    <name evidence="9" type="ORF">BZA70DRAFT_273900</name>
</gene>
<accession>A0ABR1FF74</accession>
<comment type="catalytic activity">
    <reaction evidence="1 5">
        <text>[protein]-peptidylproline (omega=180) = [protein]-peptidylproline (omega=0)</text>
        <dbReference type="Rhea" id="RHEA:16237"/>
        <dbReference type="Rhea" id="RHEA-COMP:10747"/>
        <dbReference type="Rhea" id="RHEA-COMP:10748"/>
        <dbReference type="ChEBI" id="CHEBI:83833"/>
        <dbReference type="ChEBI" id="CHEBI:83834"/>
        <dbReference type="EC" id="5.2.1.8"/>
    </reaction>
</comment>
<evidence type="ECO:0000256" key="3">
    <source>
        <dbReference type="ARBA" id="ARBA00023235"/>
    </source>
</evidence>
<evidence type="ECO:0000256" key="2">
    <source>
        <dbReference type="ARBA" id="ARBA00023110"/>
    </source>
</evidence>
<dbReference type="InterPro" id="IPR046357">
    <property type="entry name" value="PPIase_dom_sf"/>
</dbReference>
<dbReference type="PANTHER" id="PTHR10657:SF4">
    <property type="entry name" value="PEPTIDYL-PROLYL CIS-TRANS ISOMERASE-RELATED"/>
    <property type="match status" value="1"/>
</dbReference>
<feature type="domain" description="PpiC" evidence="8">
    <location>
        <begin position="84"/>
        <end position="195"/>
    </location>
</feature>
<evidence type="ECO:0000313" key="9">
    <source>
        <dbReference type="EMBL" id="KAK7208506.1"/>
    </source>
</evidence>
<evidence type="ECO:0000259" key="8">
    <source>
        <dbReference type="PROSITE" id="PS50198"/>
    </source>
</evidence>
<dbReference type="GO" id="GO:0016853">
    <property type="term" value="F:isomerase activity"/>
    <property type="evidence" value="ECO:0007669"/>
    <property type="project" value="UniProtKB-KW"/>
</dbReference>
<sequence length="195" mass="21642">MATVANTLQTTHPTSSSETGLPPSWEIRLSRSHNIPYYFNPATHESTWEPPLGTDADRLKVYMAEHHSYILPVAALQQHQLAQPSKIRASHLLIKHAGSRRPSSWKEKVITRTEQEAYEILRQHEQRIRSGQATLAELAVAESDCSSARKGGDLGMFGPGEMQKEFEEATFALKVGEMSGIVKTASGLHLIERTA</sequence>
<dbReference type="RefSeq" id="XP_064771539.1">
    <property type="nucleotide sequence ID" value="XM_064911911.1"/>
</dbReference>
<dbReference type="PROSITE" id="PS50198">
    <property type="entry name" value="PPIC_PPIASE_2"/>
    <property type="match status" value="1"/>
</dbReference>
<dbReference type="Proteomes" id="UP001498771">
    <property type="component" value="Unassembled WGS sequence"/>
</dbReference>
<dbReference type="PROSITE" id="PS01159">
    <property type="entry name" value="WW_DOMAIN_1"/>
    <property type="match status" value="1"/>
</dbReference>
<dbReference type="SUPFAM" id="SSF54534">
    <property type="entry name" value="FKBP-like"/>
    <property type="match status" value="1"/>
</dbReference>
<evidence type="ECO:0000256" key="4">
    <source>
        <dbReference type="PROSITE-ProRule" id="PRU00278"/>
    </source>
</evidence>
<dbReference type="Gene3D" id="3.10.50.40">
    <property type="match status" value="1"/>
</dbReference>
<dbReference type="SMART" id="SM00456">
    <property type="entry name" value="WW"/>
    <property type="match status" value="1"/>
</dbReference>
<name>A0ABR1FF74_9ASCO</name>
<evidence type="ECO:0000259" key="7">
    <source>
        <dbReference type="PROSITE" id="PS50020"/>
    </source>
</evidence>
<reference evidence="9 10" key="1">
    <citation type="submission" date="2024-03" db="EMBL/GenBank/DDBJ databases">
        <title>Genome-scale model development and genomic sequencing of the oleaginous clade Lipomyces.</title>
        <authorList>
            <consortium name="Lawrence Berkeley National Laboratory"/>
            <person name="Czajka J.J."/>
            <person name="Han Y."/>
            <person name="Kim J."/>
            <person name="Mondo S.J."/>
            <person name="Hofstad B.A."/>
            <person name="Robles A."/>
            <person name="Haridas S."/>
            <person name="Riley R."/>
            <person name="LaButti K."/>
            <person name="Pangilinan J."/>
            <person name="Andreopoulos W."/>
            <person name="Lipzen A."/>
            <person name="Yan J."/>
            <person name="Wang M."/>
            <person name="Ng V."/>
            <person name="Grigoriev I.V."/>
            <person name="Spatafora J.W."/>
            <person name="Magnuson J.K."/>
            <person name="Baker S.E."/>
            <person name="Pomraning K.R."/>
        </authorList>
    </citation>
    <scope>NUCLEOTIDE SEQUENCE [LARGE SCALE GENOMIC DNA]</scope>
    <source>
        <strain evidence="9 10">Phaff 52-87</strain>
    </source>
</reference>
<dbReference type="Pfam" id="PF00397">
    <property type="entry name" value="WW"/>
    <property type="match status" value="1"/>
</dbReference>
<dbReference type="InterPro" id="IPR000297">
    <property type="entry name" value="PPIase_PpiC"/>
</dbReference>
<feature type="domain" description="WW" evidence="7">
    <location>
        <begin position="19"/>
        <end position="53"/>
    </location>
</feature>
<evidence type="ECO:0000256" key="1">
    <source>
        <dbReference type="ARBA" id="ARBA00000971"/>
    </source>
</evidence>
<evidence type="ECO:0000256" key="6">
    <source>
        <dbReference type="SAM" id="MobiDB-lite"/>
    </source>
</evidence>
<dbReference type="SUPFAM" id="SSF51045">
    <property type="entry name" value="WW domain"/>
    <property type="match status" value="1"/>
</dbReference>
<feature type="region of interest" description="Disordered" evidence="6">
    <location>
        <begin position="1"/>
        <end position="24"/>
    </location>
</feature>
<dbReference type="PROSITE" id="PS50020">
    <property type="entry name" value="WW_DOMAIN_2"/>
    <property type="match status" value="1"/>
</dbReference>
<keyword evidence="3 4" id="KW-0413">Isomerase</keyword>
<protein>
    <recommendedName>
        <fullName evidence="5">Peptidyl-prolyl cis-trans isomerase</fullName>
        <ecNumber evidence="5">5.2.1.8</ecNumber>
    </recommendedName>
</protein>
<dbReference type="InterPro" id="IPR051370">
    <property type="entry name" value="PPIase_Pin1"/>
</dbReference>